<dbReference type="Proteomes" id="UP000321518">
    <property type="component" value="Unassembled WGS sequence"/>
</dbReference>
<evidence type="ECO:0000256" key="1">
    <source>
        <dbReference type="SAM" id="MobiDB-lite"/>
    </source>
</evidence>
<feature type="compositionally biased region" description="Pro residues" evidence="1">
    <location>
        <begin position="133"/>
        <end position="142"/>
    </location>
</feature>
<evidence type="ECO:0000313" key="2">
    <source>
        <dbReference type="EMBL" id="GEM08904.1"/>
    </source>
</evidence>
<protein>
    <submittedName>
        <fullName evidence="2">Uncharacterized protein</fullName>
    </submittedName>
</protein>
<reference evidence="2 3" key="1">
    <citation type="submission" date="2019-07" db="EMBL/GenBank/DDBJ databases">
        <title>Rhodotorula toruloides NBRC10032 genome sequencing.</title>
        <authorList>
            <person name="Shida Y."/>
            <person name="Takaku H."/>
            <person name="Ogasawara W."/>
            <person name="Mori K."/>
        </authorList>
    </citation>
    <scope>NUCLEOTIDE SEQUENCE [LARGE SCALE GENOMIC DNA]</scope>
    <source>
        <strain evidence="2 3">NBRC10032</strain>
    </source>
</reference>
<sequence length="888" mass="96898">MLTFSNAPQDAAEAISSTQPHLLQPPHLGSEVYELALRPYETAFWQATRRRAAATLRALGTLVGRDIYGTLPTIVAQYFLDQHPALTASAIVQSLHADDQRKLVAAISAFLREQLVEAPFSITRARRVKPRAAQPPPAPPPTATGAAELRRGKRSATRVFYGEQQVEDDEDGKSKKRKTPRGAAAAKDKDAPPEPTPSLDSVAGKALDDVLGKLNLQLAQRDAIRSDVLTALVTLLEIRDHGMIAPSKVTSTMASGCDGKTVKSILQQRSMAKASSGVFLKLRQMTGLPLVPNFRPEFVDFNMYTITFLGDHLDRLVDGAKRMCMRTVAAVVPHLDATELLKEPNAKIRILDPVFKLFEVKPGTAGAPARSASPTHAFLNEYKRSSRLPQLAMKTEIQHIKTLFRAFRSAFGLKGDASMSAFVHDEHVAAEVANFFIRHELLPDNFECTGHMRASPSHLVVVGVRIDRIKEKCSAASFANGLDGLDITRLDAGQLFAVALVSHNFTTLELSAPRRADALEWYWDRDRSSLQSRRSRSLLDHISAKPTLLEVLEAVEAARPPPSARQQQTTQETIRVRRSAAPALSTRLWRHDSGRVRTFQGLPRDFLDLKQPSGRASLASTVANVKPSKLYQVGLTFGSQVAISGLVVAPAPPSFNQPFMEASFRYGRGTSLYLQRLANRRATRLSFRLAAELSSPMPNGPSNPNGVTFALRHEATAAAVATLRSASAYESGLRMDAKLRQASEAKAVARQLATLTTGGEDRQSREELAKSGVVVYVGSQVDKAKPRGPDTSKVIVRNLVVEYARLGVQYAFAKTPEAYTADRCPGCRDSPRPNAVPPVYIDTRDAEPALRQCVGCKLIFEVGAGTGANLVANGRAVMAEGRAIWRKE</sequence>
<proteinExistence type="predicted"/>
<accession>A0A511KHG7</accession>
<evidence type="ECO:0000313" key="3">
    <source>
        <dbReference type="Proteomes" id="UP000321518"/>
    </source>
</evidence>
<name>A0A511KHG7_RHOTO</name>
<gene>
    <name evidence="2" type="ORF">Rt10032_c06g2921</name>
</gene>
<dbReference type="AlphaFoldDB" id="A0A511KHG7"/>
<dbReference type="EMBL" id="BJWK01000006">
    <property type="protein sequence ID" value="GEM08904.1"/>
    <property type="molecule type" value="Genomic_DNA"/>
</dbReference>
<organism evidence="2 3">
    <name type="scientific">Rhodotorula toruloides</name>
    <name type="common">Yeast</name>
    <name type="synonym">Rhodosporidium toruloides</name>
    <dbReference type="NCBI Taxonomy" id="5286"/>
    <lineage>
        <taxon>Eukaryota</taxon>
        <taxon>Fungi</taxon>
        <taxon>Dikarya</taxon>
        <taxon>Basidiomycota</taxon>
        <taxon>Pucciniomycotina</taxon>
        <taxon>Microbotryomycetes</taxon>
        <taxon>Sporidiobolales</taxon>
        <taxon>Sporidiobolaceae</taxon>
        <taxon>Rhodotorula</taxon>
    </lineage>
</organism>
<feature type="region of interest" description="Disordered" evidence="1">
    <location>
        <begin position="127"/>
        <end position="200"/>
    </location>
</feature>
<comment type="caution">
    <text evidence="2">The sequence shown here is derived from an EMBL/GenBank/DDBJ whole genome shotgun (WGS) entry which is preliminary data.</text>
</comment>